<evidence type="ECO:0000313" key="1">
    <source>
        <dbReference type="EMBL" id="AIN44149.1"/>
    </source>
</evidence>
<organism evidence="1">
    <name type="scientific">Sugarcane yellow leaf virus</name>
    <dbReference type="NCBI Taxonomy" id="94290"/>
    <lineage>
        <taxon>Viruses</taxon>
        <taxon>Riboviria</taxon>
        <taxon>Orthornavirae</taxon>
        <taxon>Pisuviricota</taxon>
        <taxon>Pisoniviricetes</taxon>
        <taxon>Sobelivirales</taxon>
        <taxon>Solemoviridae</taxon>
        <taxon>Polerovirus</taxon>
        <taxon>Polerovirus SCYLV</taxon>
    </lineage>
</organism>
<proteinExistence type="predicted"/>
<sequence>MLFNEFSAQGIKFRAHASTSPVLREDVSRCLTYYRVFACRWIQLTYSDEHTRHLVHNFYGPNTPVYFWLDHIRAVVATMVPILLLPDTTLGQHLHIKRQYLKSVLLWLARNKLYYRVTRCFSRRFTLEQEPISAELFRTQLLKYVGMDIFQDVARLQNILERGYDPFRSVLGVLLRERERFVDRVLEQPPLDPSQTLRLCFHYHDTLDHDDSDSDMETARHNRLFGLPIIRDLPDDEKALFIHSNLVGASTSASGV</sequence>
<protein>
    <submittedName>
        <fullName evidence="1">RNA silencing suppressor protein P0</fullName>
    </submittedName>
</protein>
<reference evidence="1" key="1">
    <citation type="submission" date="2013-09" db="EMBL/GenBank/DDBJ databases">
        <authorList>
            <person name="Nair N.V."/>
            <person name="Prathima P.T."/>
            <person name="Nivetha L."/>
        </authorList>
    </citation>
    <scope>NUCLEOTIDE SEQUENCE</scope>
    <source>
        <strain evidence="1">CB86032mc</strain>
    </source>
</reference>
<name>A0A0N6W254_9VIRU</name>
<dbReference type="InterPro" id="IPR021411">
    <property type="entry name" value="SCYLV_Orf0"/>
</dbReference>
<dbReference type="EMBL" id="KF680097">
    <property type="protein sequence ID" value="AIN44149.1"/>
    <property type="molecule type" value="Genomic_RNA"/>
</dbReference>
<accession>A0A0N6W254</accession>
<dbReference type="Pfam" id="PF11252">
    <property type="entry name" value="DUF3051"/>
    <property type="match status" value="1"/>
</dbReference>